<name>A0A1A9QDS2_9MOLU</name>
<evidence type="ECO:0000313" key="2">
    <source>
        <dbReference type="EMBL" id="OAL10244.1"/>
    </source>
</evidence>
<sequence>MDNNQQEQESLQLERRKLEIPDLSSHPSYKEHGDDAIVDFSVDDIYDAFNPHVAVVVKQTTKAGKVVFECDDVINIASVKLAKKEEKKLHIDFDGDEIITVINKNDFEKQVAERGKAVFDKPVVTSTKVEKKEEEKEFVFNTLPKALFKGKLSEVDEAIYDSAFGSDNEIALIERRERAEVIQSLIEFKKEQAPIPEPAPDTPELSEVKSYLSTYPVHKVYRGIITEADDDYIPKDAYQDAEVLDEILGRSKEAAIEKAKREVALEFGKDVEDEELFNYARAPLASEEEIAELESKHMALYSSLSRIQEIQSANDFKSAYQIQDRISYLLNHRTLLYKSLTIELIKFIDSIIKKLDSYYEQASAKYEELKKYNEKISGIKSYKWKADESMKIIQENKEAAEREFGNL</sequence>
<proteinExistence type="predicted"/>
<dbReference type="EMBL" id="LWUJ01000011">
    <property type="protein sequence ID" value="OAL10244.1"/>
    <property type="molecule type" value="Genomic_DNA"/>
</dbReference>
<dbReference type="AlphaFoldDB" id="A0A1A9QDS2"/>
<gene>
    <name evidence="2" type="ORF">A6V39_02255</name>
</gene>
<feature type="compositionally biased region" description="Low complexity" evidence="1">
    <location>
        <begin position="1"/>
        <end position="11"/>
    </location>
</feature>
<evidence type="ECO:0000256" key="1">
    <source>
        <dbReference type="SAM" id="MobiDB-lite"/>
    </source>
</evidence>
<evidence type="ECO:0000313" key="3">
    <source>
        <dbReference type="Proteomes" id="UP000077623"/>
    </source>
</evidence>
<dbReference type="RefSeq" id="WP_187150092.1">
    <property type="nucleotide sequence ID" value="NZ_LWUJ01000011.1"/>
</dbReference>
<comment type="caution">
    <text evidence="2">The sequence shown here is derived from an EMBL/GenBank/DDBJ whole genome shotgun (WGS) entry which is preliminary data.</text>
</comment>
<reference evidence="3" key="1">
    <citation type="submission" date="2016-04" db="EMBL/GenBank/DDBJ databases">
        <authorList>
            <person name="Quiroz-Castaneda R.E."/>
            <person name="Martinez-Ocampo F."/>
        </authorList>
    </citation>
    <scope>NUCLEOTIDE SEQUENCE [LARGE SCALE GENOMIC DNA]</scope>
    <source>
        <strain evidence="3">INIFAP01</strain>
    </source>
</reference>
<dbReference type="Proteomes" id="UP000077623">
    <property type="component" value="Unassembled WGS sequence"/>
</dbReference>
<dbReference type="STRING" id="432608.A6V39_02255"/>
<feature type="region of interest" description="Disordered" evidence="1">
    <location>
        <begin position="1"/>
        <end position="31"/>
    </location>
</feature>
<protein>
    <submittedName>
        <fullName evidence="2">Uncharacterized protein</fullName>
    </submittedName>
</protein>
<accession>A0A1A9QDS2</accession>
<keyword evidence="3" id="KW-1185">Reference proteome</keyword>
<organism evidence="2 3">
    <name type="scientific">Candidatus Mycoplasma haematobovis</name>
    <dbReference type="NCBI Taxonomy" id="432608"/>
    <lineage>
        <taxon>Bacteria</taxon>
        <taxon>Bacillati</taxon>
        <taxon>Mycoplasmatota</taxon>
        <taxon>Mollicutes</taxon>
        <taxon>Mycoplasmataceae</taxon>
        <taxon>Mycoplasma</taxon>
    </lineage>
</organism>